<evidence type="ECO:0000313" key="1">
    <source>
        <dbReference type="EnsemblPlants" id="ONIVA01G17730.1"/>
    </source>
</evidence>
<evidence type="ECO:0000313" key="2">
    <source>
        <dbReference type="Proteomes" id="UP000006591"/>
    </source>
</evidence>
<dbReference type="Proteomes" id="UP000006591">
    <property type="component" value="Chromosome 1"/>
</dbReference>
<protein>
    <submittedName>
        <fullName evidence="1">Uncharacterized protein</fullName>
    </submittedName>
</protein>
<dbReference type="Gramene" id="ONIVA01G17730.1">
    <property type="protein sequence ID" value="ONIVA01G17730.1"/>
    <property type="gene ID" value="ONIVA01G17730"/>
</dbReference>
<keyword evidence="2" id="KW-1185">Reference proteome</keyword>
<accession>A0A0E0FLJ6</accession>
<name>A0A0E0FLJ6_ORYNI</name>
<dbReference type="AlphaFoldDB" id="A0A0E0FLJ6"/>
<dbReference type="HOGENOM" id="CLU_2430774_0_0_1"/>
<organism evidence="1">
    <name type="scientific">Oryza nivara</name>
    <name type="common">Indian wild rice</name>
    <name type="synonym">Oryza sativa f. spontanea</name>
    <dbReference type="NCBI Taxonomy" id="4536"/>
    <lineage>
        <taxon>Eukaryota</taxon>
        <taxon>Viridiplantae</taxon>
        <taxon>Streptophyta</taxon>
        <taxon>Embryophyta</taxon>
        <taxon>Tracheophyta</taxon>
        <taxon>Spermatophyta</taxon>
        <taxon>Magnoliopsida</taxon>
        <taxon>Liliopsida</taxon>
        <taxon>Poales</taxon>
        <taxon>Poaceae</taxon>
        <taxon>BOP clade</taxon>
        <taxon>Oryzoideae</taxon>
        <taxon>Oryzeae</taxon>
        <taxon>Oryzinae</taxon>
        <taxon>Oryza</taxon>
    </lineage>
</organism>
<sequence>MGSSSLYVDDDDNSFCGWLYLHPNLSSKIRIRKILSKFGEYRFASRSWYDCRMWASQTAACVPIKLAESDLESVFVRPRNSFFGWHISGFC</sequence>
<proteinExistence type="predicted"/>
<dbReference type="EnsemblPlants" id="ONIVA01G17730.1">
    <property type="protein sequence ID" value="ONIVA01G17730.1"/>
    <property type="gene ID" value="ONIVA01G17730"/>
</dbReference>
<reference evidence="1" key="2">
    <citation type="submission" date="2018-04" db="EMBL/GenBank/DDBJ databases">
        <title>OnivRS2 (Oryza nivara Reference Sequence Version 2).</title>
        <authorList>
            <person name="Zhang J."/>
            <person name="Kudrna D."/>
            <person name="Lee S."/>
            <person name="Talag J."/>
            <person name="Rajasekar S."/>
            <person name="Welchert J."/>
            <person name="Hsing Y.-I."/>
            <person name="Wing R.A."/>
        </authorList>
    </citation>
    <scope>NUCLEOTIDE SEQUENCE [LARGE SCALE GENOMIC DNA]</scope>
</reference>
<reference evidence="1" key="1">
    <citation type="submission" date="2015-04" db="UniProtKB">
        <authorList>
            <consortium name="EnsemblPlants"/>
        </authorList>
    </citation>
    <scope>IDENTIFICATION</scope>
    <source>
        <strain evidence="1">SL10</strain>
    </source>
</reference>